<dbReference type="Proteomes" id="UP000728032">
    <property type="component" value="Unassembled WGS sequence"/>
</dbReference>
<accession>A0A7R9M9U7</accession>
<evidence type="ECO:0000313" key="2">
    <source>
        <dbReference type="Proteomes" id="UP000728032"/>
    </source>
</evidence>
<name>A0A7R9M9U7_9ACAR</name>
<dbReference type="OrthoDB" id="6419576at2759"/>
<dbReference type="InterPro" id="IPR038602">
    <property type="entry name" value="Mite_allergen_7_sf"/>
</dbReference>
<dbReference type="Gene3D" id="3.15.10.50">
    <property type="match status" value="1"/>
</dbReference>
<protein>
    <submittedName>
        <fullName evidence="1">Uncharacterized protein</fullName>
    </submittedName>
</protein>
<reference evidence="1" key="1">
    <citation type="submission" date="2020-11" db="EMBL/GenBank/DDBJ databases">
        <authorList>
            <person name="Tran Van P."/>
        </authorList>
    </citation>
    <scope>NUCLEOTIDE SEQUENCE</scope>
</reference>
<gene>
    <name evidence="1" type="ORF">ONB1V03_LOCUS12887</name>
</gene>
<proteinExistence type="predicted"/>
<dbReference type="InterPro" id="IPR020234">
    <property type="entry name" value="Mite_allergen_group-7"/>
</dbReference>
<evidence type="ECO:0000313" key="1">
    <source>
        <dbReference type="EMBL" id="CAD7656247.1"/>
    </source>
</evidence>
<keyword evidence="2" id="KW-1185">Reference proteome</keyword>
<sequence>MSSSHDRAADNKLVDQLLAIVVAKYGAQLDPLHLNDTVATYDRQLSHITVHAGEREARLSEGIITGLKTLRRSGDSTLDIEQGQINLQFGDTGLHVQYKCDLDVMGIKTSGILGADVGDIGVVVNVEADSTGRFHIKDFTVDELTDVRVDFKGSIEQLDEVIDVFGDVFIEIFNPVARGLISWILRDLVDKELRNITIPIDN</sequence>
<dbReference type="Pfam" id="PF16984">
    <property type="entry name" value="Grp7_allergen"/>
    <property type="match status" value="1"/>
</dbReference>
<dbReference type="EMBL" id="OC925646">
    <property type="protein sequence ID" value="CAD7656247.1"/>
    <property type="molecule type" value="Genomic_DNA"/>
</dbReference>
<dbReference type="EMBL" id="CAJPVJ010010821">
    <property type="protein sequence ID" value="CAG2173434.1"/>
    <property type="molecule type" value="Genomic_DNA"/>
</dbReference>
<dbReference type="AlphaFoldDB" id="A0A7R9M9U7"/>
<organism evidence="1">
    <name type="scientific">Oppiella nova</name>
    <dbReference type="NCBI Taxonomy" id="334625"/>
    <lineage>
        <taxon>Eukaryota</taxon>
        <taxon>Metazoa</taxon>
        <taxon>Ecdysozoa</taxon>
        <taxon>Arthropoda</taxon>
        <taxon>Chelicerata</taxon>
        <taxon>Arachnida</taxon>
        <taxon>Acari</taxon>
        <taxon>Acariformes</taxon>
        <taxon>Sarcoptiformes</taxon>
        <taxon>Oribatida</taxon>
        <taxon>Brachypylina</taxon>
        <taxon>Oppioidea</taxon>
        <taxon>Oppiidae</taxon>
        <taxon>Oppiella</taxon>
    </lineage>
</organism>